<dbReference type="SUPFAM" id="SSF46626">
    <property type="entry name" value="Cytochrome c"/>
    <property type="match status" value="2"/>
</dbReference>
<feature type="region of interest" description="Disordered" evidence="8">
    <location>
        <begin position="424"/>
        <end position="452"/>
    </location>
</feature>
<protein>
    <submittedName>
        <fullName evidence="10">Cytochrome-c peroxidase</fullName>
    </submittedName>
</protein>
<dbReference type="Proteomes" id="UP001620397">
    <property type="component" value="Unassembled WGS sequence"/>
</dbReference>
<evidence type="ECO:0000313" key="11">
    <source>
        <dbReference type="Proteomes" id="UP001620397"/>
    </source>
</evidence>
<evidence type="ECO:0000256" key="6">
    <source>
        <dbReference type="ARBA" id="ARBA00023004"/>
    </source>
</evidence>
<organism evidence="10 11">
    <name type="scientific">Dyella agri</name>
    <dbReference type="NCBI Taxonomy" id="1926869"/>
    <lineage>
        <taxon>Bacteria</taxon>
        <taxon>Pseudomonadati</taxon>
        <taxon>Pseudomonadota</taxon>
        <taxon>Gammaproteobacteria</taxon>
        <taxon>Lysobacterales</taxon>
        <taxon>Rhodanobacteraceae</taxon>
        <taxon>Dyella</taxon>
    </lineage>
</organism>
<keyword evidence="5" id="KW-0560">Oxidoreductase</keyword>
<dbReference type="PROSITE" id="PS51007">
    <property type="entry name" value="CYTC"/>
    <property type="match status" value="2"/>
</dbReference>
<keyword evidence="6 7" id="KW-0408">Iron</keyword>
<dbReference type="Pfam" id="PF03150">
    <property type="entry name" value="CCP_MauG"/>
    <property type="match status" value="1"/>
</dbReference>
<evidence type="ECO:0000256" key="8">
    <source>
        <dbReference type="SAM" id="MobiDB-lite"/>
    </source>
</evidence>
<comment type="subcellular location">
    <subcellularLocation>
        <location evidence="1">Cell envelope</location>
    </subcellularLocation>
</comment>
<dbReference type="GO" id="GO:0004601">
    <property type="term" value="F:peroxidase activity"/>
    <property type="evidence" value="ECO:0007669"/>
    <property type="project" value="UniProtKB-KW"/>
</dbReference>
<evidence type="ECO:0000256" key="5">
    <source>
        <dbReference type="ARBA" id="ARBA00023002"/>
    </source>
</evidence>
<keyword evidence="10" id="KW-0575">Peroxidase</keyword>
<keyword evidence="3 7" id="KW-0479">Metal-binding</keyword>
<keyword evidence="4" id="KW-0732">Signal</keyword>
<evidence type="ECO:0000256" key="2">
    <source>
        <dbReference type="ARBA" id="ARBA00022617"/>
    </source>
</evidence>
<feature type="domain" description="Cytochrome c" evidence="9">
    <location>
        <begin position="63"/>
        <end position="173"/>
    </location>
</feature>
<keyword evidence="11" id="KW-1185">Reference proteome</keyword>
<feature type="region of interest" description="Disordered" evidence="8">
    <location>
        <begin position="380"/>
        <end position="403"/>
    </location>
</feature>
<evidence type="ECO:0000256" key="1">
    <source>
        <dbReference type="ARBA" id="ARBA00004196"/>
    </source>
</evidence>
<evidence type="ECO:0000256" key="3">
    <source>
        <dbReference type="ARBA" id="ARBA00022723"/>
    </source>
</evidence>
<feature type="compositionally biased region" description="Basic and acidic residues" evidence="8">
    <location>
        <begin position="382"/>
        <end position="403"/>
    </location>
</feature>
<dbReference type="EMBL" id="JADIKL010000002">
    <property type="protein sequence ID" value="MFK2930098.1"/>
    <property type="molecule type" value="Genomic_DNA"/>
</dbReference>
<sequence>MSATTITLVVAVACIGSTRSFSHDTAHADIRAASTIPAAADATQDAAIRRWVRYPPAPPGLSAQAELGRLLFFDTALSASRQMSCASCHSPDHAYGPPNGRAVQLGGPDLRHAGARAVPSLRYLDGTPQFSLHAYMPGSEDAEYEGPTGGFTWDGAAASRQQQAAVPLLNPDEMANADPAAVMAAMRRSANASAFIRVFGADSLDDPATALADIGAALAAFQTEDPSFHPYTSKFDAVMSGHARFTPQELHGYALFNDPRKGNCASCHIDRPGPGGRPAAFTDYGYAALGVPRNPAIPANRDPRYYDMGLCGPYRHDLAGQAPYCGMFKTPTLRNTAARQVFFHNGYFHTLSEALHFYVERDTDPRKWYPAAHGKPIAYDDLPPRYRGNVDRSDPPMDRAKGDRPALDALEIDDMTAFLETLDDGYSASAGGPPGYAAGAAADGSREGSGRK</sequence>
<proteinExistence type="predicted"/>
<dbReference type="InterPro" id="IPR004852">
    <property type="entry name" value="Di-haem_cyt_c_peroxidsae"/>
</dbReference>
<dbReference type="InterPro" id="IPR036909">
    <property type="entry name" value="Cyt_c-like_dom_sf"/>
</dbReference>
<feature type="compositionally biased region" description="Low complexity" evidence="8">
    <location>
        <begin position="424"/>
        <end position="443"/>
    </location>
</feature>
<dbReference type="Gene3D" id="1.10.760.10">
    <property type="entry name" value="Cytochrome c-like domain"/>
    <property type="match status" value="2"/>
</dbReference>
<comment type="caution">
    <text evidence="10">The sequence shown here is derived from an EMBL/GenBank/DDBJ whole genome shotgun (WGS) entry which is preliminary data.</text>
</comment>
<name>A0ABW8KDA6_9GAMM</name>
<dbReference type="PANTHER" id="PTHR30600">
    <property type="entry name" value="CYTOCHROME C PEROXIDASE-RELATED"/>
    <property type="match status" value="1"/>
</dbReference>
<dbReference type="InterPro" id="IPR051395">
    <property type="entry name" value="Cytochrome_c_Peroxidase/MauG"/>
</dbReference>
<evidence type="ECO:0000313" key="10">
    <source>
        <dbReference type="EMBL" id="MFK2930098.1"/>
    </source>
</evidence>
<dbReference type="PANTHER" id="PTHR30600:SF10">
    <property type="entry name" value="BLL6722 PROTEIN"/>
    <property type="match status" value="1"/>
</dbReference>
<keyword evidence="2 7" id="KW-0349">Heme</keyword>
<evidence type="ECO:0000259" key="9">
    <source>
        <dbReference type="PROSITE" id="PS51007"/>
    </source>
</evidence>
<accession>A0ABW8KDA6</accession>
<gene>
    <name evidence="10" type="ORF">ISP14_04760</name>
</gene>
<dbReference type="InterPro" id="IPR009056">
    <property type="entry name" value="Cyt_c-like_dom"/>
</dbReference>
<reference evidence="10 11" key="1">
    <citation type="submission" date="2020-10" db="EMBL/GenBank/DDBJ databases">
        <title>Phylogeny of dyella-like bacteria.</title>
        <authorList>
            <person name="Fu J."/>
        </authorList>
    </citation>
    <scope>NUCLEOTIDE SEQUENCE [LARGE SCALE GENOMIC DNA]</scope>
    <source>
        <strain evidence="10 11">DKC-1</strain>
    </source>
</reference>
<evidence type="ECO:0000256" key="4">
    <source>
        <dbReference type="ARBA" id="ARBA00022729"/>
    </source>
</evidence>
<evidence type="ECO:0000256" key="7">
    <source>
        <dbReference type="PROSITE-ProRule" id="PRU00433"/>
    </source>
</evidence>
<feature type="domain" description="Cytochrome c" evidence="9">
    <location>
        <begin position="247"/>
        <end position="423"/>
    </location>
</feature>